<evidence type="ECO:0000313" key="2">
    <source>
        <dbReference type="Proteomes" id="UP001597216"/>
    </source>
</evidence>
<dbReference type="Proteomes" id="UP001597216">
    <property type="component" value="Unassembled WGS sequence"/>
</dbReference>
<dbReference type="Gene3D" id="3.40.1350.10">
    <property type="match status" value="1"/>
</dbReference>
<sequence length="406" mass="44410">MRAHTKPMVVTDLGSATEAVHALERMPLAVRGSGAAYDERWLQMLVQRNPSLLPIDQIEPGLADVVPVCVELPAPSGFMDNLLMTPDGGVVVVEAKLWRNGEARREVVGQVLDYAKDLARWTYADLQAAVRRANKDPGFDLYRFVCGAEAAQEDEASFVDAVSRNLRLGRFLILIAGDGIQESAEELAGYLQRHVSLHFTLALVELSLWKSPLDGGVFVQPKVVTRTVQIERAVVRLDSGVTVVPSQIQPGAASAKPMTITSEGFWEDLGQKAPGVPERLKAFLAQVEPLGVYADIQNGLNLKWRDEAGRVFGFGLVDRAGGLQTDYANYPLRKINRLDLAQGYQRAVAALSPGATVRETPDPWSWRVARDGRVLAVRDLLDHADGWVATIAALQEQIRSSASMEP</sequence>
<dbReference type="RefSeq" id="WP_377353929.1">
    <property type="nucleotide sequence ID" value="NZ_JBHTLQ010000030.1"/>
</dbReference>
<name>A0ABW3T319_9CAUL</name>
<protein>
    <recommendedName>
        <fullName evidence="3">DUF4268 domain-containing protein</fullName>
    </recommendedName>
</protein>
<evidence type="ECO:0000313" key="1">
    <source>
        <dbReference type="EMBL" id="MFD1191579.1"/>
    </source>
</evidence>
<proteinExistence type="predicted"/>
<dbReference type="EMBL" id="JBHTLQ010000030">
    <property type="protein sequence ID" value="MFD1191579.1"/>
    <property type="molecule type" value="Genomic_DNA"/>
</dbReference>
<keyword evidence="2" id="KW-1185">Reference proteome</keyword>
<comment type="caution">
    <text evidence="1">The sequence shown here is derived from an EMBL/GenBank/DDBJ whole genome shotgun (WGS) entry which is preliminary data.</text>
</comment>
<evidence type="ECO:0008006" key="3">
    <source>
        <dbReference type="Google" id="ProtNLM"/>
    </source>
</evidence>
<reference evidence="2" key="1">
    <citation type="journal article" date="2019" name="Int. J. Syst. Evol. Microbiol.">
        <title>The Global Catalogue of Microorganisms (GCM) 10K type strain sequencing project: providing services to taxonomists for standard genome sequencing and annotation.</title>
        <authorList>
            <consortium name="The Broad Institute Genomics Platform"/>
            <consortium name="The Broad Institute Genome Sequencing Center for Infectious Disease"/>
            <person name="Wu L."/>
            <person name="Ma J."/>
        </authorList>
    </citation>
    <scope>NUCLEOTIDE SEQUENCE [LARGE SCALE GENOMIC DNA]</scope>
    <source>
        <strain evidence="2">CCUG 55074</strain>
    </source>
</reference>
<dbReference type="InterPro" id="IPR011856">
    <property type="entry name" value="tRNA_endonuc-like_dom_sf"/>
</dbReference>
<gene>
    <name evidence="1" type="ORF">ACFQ27_13395</name>
</gene>
<accession>A0ABW3T319</accession>
<organism evidence="1 2">
    <name type="scientific">Phenylobacterium conjunctum</name>
    <dbReference type="NCBI Taxonomy" id="1298959"/>
    <lineage>
        <taxon>Bacteria</taxon>
        <taxon>Pseudomonadati</taxon>
        <taxon>Pseudomonadota</taxon>
        <taxon>Alphaproteobacteria</taxon>
        <taxon>Caulobacterales</taxon>
        <taxon>Caulobacteraceae</taxon>
        <taxon>Phenylobacterium</taxon>
    </lineage>
</organism>